<evidence type="ECO:0000256" key="11">
    <source>
        <dbReference type="RuleBase" id="RU364052"/>
    </source>
</evidence>
<feature type="region of interest" description="Disordered" evidence="12">
    <location>
        <begin position="209"/>
        <end position="228"/>
    </location>
</feature>
<evidence type="ECO:0000256" key="8">
    <source>
        <dbReference type="ARBA" id="ARBA00022827"/>
    </source>
</evidence>
<dbReference type="OrthoDB" id="9805195at2"/>
<evidence type="ECO:0000256" key="7">
    <source>
        <dbReference type="ARBA" id="ARBA00022630"/>
    </source>
</evidence>
<keyword evidence="8 11" id="KW-0274">FAD</keyword>
<dbReference type="SUPFAM" id="SSF54373">
    <property type="entry name" value="FAD-linked reductases, C-terminal domain"/>
    <property type="match status" value="1"/>
</dbReference>
<dbReference type="UniPathway" id="UPA00252"/>
<evidence type="ECO:0000313" key="14">
    <source>
        <dbReference type="EMBL" id="SER73540.1"/>
    </source>
</evidence>
<keyword evidence="15" id="KW-1185">Reference proteome</keyword>
<dbReference type="Proteomes" id="UP000198571">
    <property type="component" value="Unassembled WGS sequence"/>
</dbReference>
<keyword evidence="7 11" id="KW-0285">Flavoprotein</keyword>
<comment type="pathway">
    <text evidence="3 11">Porphyrin-containing compound metabolism; protoheme biosynthesis.</text>
</comment>
<dbReference type="InterPro" id="IPR004572">
    <property type="entry name" value="Protoporphyrinogen_oxidase"/>
</dbReference>
<dbReference type="InterPro" id="IPR036188">
    <property type="entry name" value="FAD/NAD-bd_sf"/>
</dbReference>
<evidence type="ECO:0000313" key="15">
    <source>
        <dbReference type="Proteomes" id="UP000198571"/>
    </source>
</evidence>
<comment type="similarity">
    <text evidence="4 11">Belongs to the protoporphyrinogen/coproporphyrinogen oxidase family. Coproporphyrinogen III oxidase subfamily.</text>
</comment>
<dbReference type="EMBL" id="FOGT01000003">
    <property type="protein sequence ID" value="SER73540.1"/>
    <property type="molecule type" value="Genomic_DNA"/>
</dbReference>
<evidence type="ECO:0000259" key="13">
    <source>
        <dbReference type="Pfam" id="PF01593"/>
    </source>
</evidence>
<dbReference type="PANTHER" id="PTHR42923">
    <property type="entry name" value="PROTOPORPHYRINOGEN OXIDASE"/>
    <property type="match status" value="1"/>
</dbReference>
<keyword evidence="10 11" id="KW-0350">Heme biosynthesis</keyword>
<dbReference type="Gene3D" id="3.90.660.20">
    <property type="entry name" value="Protoporphyrinogen oxidase, mitochondrial, domain 2"/>
    <property type="match status" value="1"/>
</dbReference>
<dbReference type="PANTHER" id="PTHR42923:SF3">
    <property type="entry name" value="PROTOPORPHYRINOGEN OXIDASE"/>
    <property type="match status" value="1"/>
</dbReference>
<dbReference type="GO" id="GO:0005737">
    <property type="term" value="C:cytoplasm"/>
    <property type="evidence" value="ECO:0007669"/>
    <property type="project" value="UniProtKB-SubCell"/>
</dbReference>
<evidence type="ECO:0000256" key="5">
    <source>
        <dbReference type="ARBA" id="ARBA00012402"/>
    </source>
</evidence>
<gene>
    <name evidence="14" type="ORF">SAMN05518684_103221</name>
</gene>
<dbReference type="GO" id="GO:0004729">
    <property type="term" value="F:oxygen-dependent protoporphyrinogen oxidase activity"/>
    <property type="evidence" value="ECO:0007669"/>
    <property type="project" value="UniProtKB-UniRule"/>
</dbReference>
<keyword evidence="11" id="KW-0963">Cytoplasm</keyword>
<proteinExistence type="inferred from homology"/>
<dbReference type="EC" id="1.3.3.15" evidence="5 11"/>
<dbReference type="AlphaFoldDB" id="A0A1H9RLB1"/>
<evidence type="ECO:0000256" key="12">
    <source>
        <dbReference type="SAM" id="MobiDB-lite"/>
    </source>
</evidence>
<dbReference type="NCBIfam" id="TIGR00562">
    <property type="entry name" value="proto_IX_ox"/>
    <property type="match status" value="1"/>
</dbReference>
<organism evidence="14 15">
    <name type="scientific">Salipaludibacillus aurantiacus</name>
    <dbReference type="NCBI Taxonomy" id="1601833"/>
    <lineage>
        <taxon>Bacteria</taxon>
        <taxon>Bacillati</taxon>
        <taxon>Bacillota</taxon>
        <taxon>Bacilli</taxon>
        <taxon>Bacillales</taxon>
        <taxon>Bacillaceae</taxon>
    </lineage>
</organism>
<comment type="function">
    <text evidence="11">Involved in coproporphyrin-dependent heme b biosynthesis. Catalyzes the oxidation of coproporphyrinogen III to coproporphyrin III.</text>
</comment>
<dbReference type="Gene3D" id="3.50.50.60">
    <property type="entry name" value="FAD/NAD(P)-binding domain"/>
    <property type="match status" value="1"/>
</dbReference>
<dbReference type="RefSeq" id="WP_093048104.1">
    <property type="nucleotide sequence ID" value="NZ_FOGT01000003.1"/>
</dbReference>
<evidence type="ECO:0000256" key="4">
    <source>
        <dbReference type="ARBA" id="ARBA00008310"/>
    </source>
</evidence>
<evidence type="ECO:0000256" key="3">
    <source>
        <dbReference type="ARBA" id="ARBA00004744"/>
    </source>
</evidence>
<dbReference type="Gene3D" id="1.10.3110.10">
    <property type="entry name" value="protoporphyrinogen ix oxidase, domain 3"/>
    <property type="match status" value="1"/>
</dbReference>
<comment type="catalytic activity">
    <reaction evidence="1">
        <text>coproporphyrinogen III + 3 O2 = coproporphyrin III + 3 H2O2</text>
        <dbReference type="Rhea" id="RHEA:43436"/>
        <dbReference type="ChEBI" id="CHEBI:15379"/>
        <dbReference type="ChEBI" id="CHEBI:16240"/>
        <dbReference type="ChEBI" id="CHEBI:57309"/>
        <dbReference type="ChEBI" id="CHEBI:131725"/>
        <dbReference type="EC" id="1.3.3.15"/>
    </reaction>
    <physiologicalReaction direction="left-to-right" evidence="1">
        <dbReference type="Rhea" id="RHEA:43437"/>
    </physiologicalReaction>
</comment>
<feature type="domain" description="Amine oxidase" evidence="13">
    <location>
        <begin position="13"/>
        <end position="468"/>
    </location>
</feature>
<protein>
    <recommendedName>
        <fullName evidence="6 11">Coproporphyrinogen III oxidase</fullName>
        <ecNumber evidence="5 11">1.3.3.15</ecNumber>
    </recommendedName>
</protein>
<evidence type="ECO:0000256" key="1">
    <source>
        <dbReference type="ARBA" id="ARBA00001755"/>
    </source>
</evidence>
<dbReference type="InterPro" id="IPR050464">
    <property type="entry name" value="Zeta_carotene_desat/Oxidored"/>
</dbReference>
<accession>A0A1H9RLB1</accession>
<evidence type="ECO:0000256" key="6">
    <source>
        <dbReference type="ARBA" id="ARBA00019046"/>
    </source>
</evidence>
<dbReference type="STRING" id="1601833.SAMN05518684_103221"/>
<comment type="cofactor">
    <cofactor evidence="2 11">
        <name>FAD</name>
        <dbReference type="ChEBI" id="CHEBI:57692"/>
    </cofactor>
</comment>
<dbReference type="NCBIfam" id="NF008845">
    <property type="entry name" value="PRK11883.1-5"/>
    <property type="match status" value="1"/>
</dbReference>
<evidence type="ECO:0000256" key="2">
    <source>
        <dbReference type="ARBA" id="ARBA00001974"/>
    </source>
</evidence>
<evidence type="ECO:0000256" key="9">
    <source>
        <dbReference type="ARBA" id="ARBA00023002"/>
    </source>
</evidence>
<dbReference type="Pfam" id="PF01593">
    <property type="entry name" value="Amino_oxidase"/>
    <property type="match status" value="1"/>
</dbReference>
<keyword evidence="9 11" id="KW-0560">Oxidoreductase</keyword>
<dbReference type="SUPFAM" id="SSF51905">
    <property type="entry name" value="FAD/NAD(P)-binding domain"/>
    <property type="match status" value="1"/>
</dbReference>
<dbReference type="InterPro" id="IPR002937">
    <property type="entry name" value="Amino_oxidase"/>
</dbReference>
<reference evidence="15" key="1">
    <citation type="submission" date="2016-10" db="EMBL/GenBank/DDBJ databases">
        <authorList>
            <person name="Varghese N."/>
            <person name="Submissions S."/>
        </authorList>
    </citation>
    <scope>NUCLEOTIDE SEQUENCE [LARGE SCALE GENOMIC DNA]</scope>
    <source>
        <strain evidence="15">S9</strain>
    </source>
</reference>
<dbReference type="GO" id="GO:0006783">
    <property type="term" value="P:heme biosynthetic process"/>
    <property type="evidence" value="ECO:0007669"/>
    <property type="project" value="UniProtKB-UniRule"/>
</dbReference>
<sequence length="472" mass="52709">MPKQRIAVIGGGMTGLSAAFYLQKKIKEDNLDAEFVLYEAKDKLGGRIETDYTDGFIIEQGPDSFLARKTSMTKLARELGMEDELIDNKSGSFILHNNKLYPMPEGAVMGIPTQWMPFIKTGLFSPAGKARAAMDLVIPRTAEGDDDQSLGRFFRKRLGNEVVDHLIEPLLSGIYAGDIDRLSLKATFPQFRQIEAKYRSLIVGMKTSMAKRQSASPSSNEPEKKPSGMFLTFKSGLQSLVDRMEEHLDNENVQKGKALTEIKNEDERCRLIFSDGTEDTVDKVILTTPHQHAYELFNGHGFMKPLGDMPSTSVATIALAYPKKAVKKDIDGTGFVVSKKSDYTITACTWTHKKWEHAAPEDYALLRVYVGKAGDDAIVDQPDETILAKVKEDINHIMDIEGEPHFYRIKRWKESMPQYEVGHVEKLHYVKTKLAEHYPQVTLTGASYHGIGLPDCVDQGKKAVEDILTGGN</sequence>
<name>A0A1H9RLB1_9BACI</name>
<comment type="subcellular location">
    <subcellularLocation>
        <location evidence="11">Cytoplasm</location>
    </subcellularLocation>
</comment>
<evidence type="ECO:0000256" key="10">
    <source>
        <dbReference type="ARBA" id="ARBA00023133"/>
    </source>
</evidence>